<dbReference type="Gene3D" id="3.30.830.10">
    <property type="entry name" value="Metalloenzyme, LuxS/M16 peptidase-like"/>
    <property type="match status" value="2"/>
</dbReference>
<dbReference type="EMBL" id="BAAABX010000004">
    <property type="protein sequence ID" value="GAA0385795.1"/>
    <property type="molecule type" value="Genomic_DNA"/>
</dbReference>
<organism evidence="4 5">
    <name type="scientific">Streptomyces luteireticuli</name>
    <dbReference type="NCBI Taxonomy" id="173858"/>
    <lineage>
        <taxon>Bacteria</taxon>
        <taxon>Bacillati</taxon>
        <taxon>Actinomycetota</taxon>
        <taxon>Actinomycetes</taxon>
        <taxon>Kitasatosporales</taxon>
        <taxon>Streptomycetaceae</taxon>
        <taxon>Streptomyces</taxon>
    </lineage>
</organism>
<dbReference type="RefSeq" id="WP_344018880.1">
    <property type="nucleotide sequence ID" value="NZ_BAAABX010000004.1"/>
</dbReference>
<evidence type="ECO:0000256" key="2">
    <source>
        <dbReference type="SAM" id="MobiDB-lite"/>
    </source>
</evidence>
<sequence>MTGPTTPMLTSPAAYRPSSALAGSGSGPRPLPPLRPGDGPAFPRVVERRLPSGPRVLAVPAMGTPLVEVRVLVPLSAGTPRQSVTAELLTTTAFTGTVRAGGRAVPWDSALTTGRPQVQRMAEWLLVAGHAPADELDRLLALLAAWLAAPEIPEERLAQERERLSQALAILDAQPRRIALRALNRARYGDAEAFGAWPTADVVAGITAQDVREAHRDCLSLAGARVVVVGNVDAGTASDAVARAFSGLPAGSPAAPAPGTAPAGRLRLVPRPGATQSHVALSCRSLPFSHPGYPALAVANAVFAGYFSSRLVANIRERRGLAYHALSRFDRTLGIPSVVTEVICGTDSTGPVVSEILGEMERTAENPPTRREIEDARNYLNGSLLTATASQSDLANLIASLCCWEVDPGWIQEYPQQLLEVTADEVAAACTEFFGPGPEAGVVVGNTAATGPSLARFGFTE</sequence>
<name>A0ABN0Y7U8_9ACTN</name>
<feature type="domain" description="Peptidase M16 C-terminal" evidence="3">
    <location>
        <begin position="206"/>
        <end position="379"/>
    </location>
</feature>
<evidence type="ECO:0000313" key="4">
    <source>
        <dbReference type="EMBL" id="GAA0385795.1"/>
    </source>
</evidence>
<reference evidence="4 5" key="1">
    <citation type="journal article" date="2019" name="Int. J. Syst. Evol. Microbiol.">
        <title>The Global Catalogue of Microorganisms (GCM) 10K type strain sequencing project: providing services to taxonomists for standard genome sequencing and annotation.</title>
        <authorList>
            <consortium name="The Broad Institute Genomics Platform"/>
            <consortium name="The Broad Institute Genome Sequencing Center for Infectious Disease"/>
            <person name="Wu L."/>
            <person name="Ma J."/>
        </authorList>
    </citation>
    <scope>NUCLEOTIDE SEQUENCE [LARGE SCALE GENOMIC DNA]</scope>
    <source>
        <strain evidence="4 5">JCM 4788</strain>
    </source>
</reference>
<dbReference type="SUPFAM" id="SSF63411">
    <property type="entry name" value="LuxS/MPP-like metallohydrolase"/>
    <property type="match status" value="2"/>
</dbReference>
<comment type="similarity">
    <text evidence="1">Belongs to the peptidase M16 family.</text>
</comment>
<feature type="region of interest" description="Disordered" evidence="2">
    <location>
        <begin position="1"/>
        <end position="42"/>
    </location>
</feature>
<accession>A0ABN0Y7U8</accession>
<keyword evidence="5" id="KW-1185">Reference proteome</keyword>
<dbReference type="PANTHER" id="PTHR11851:SF49">
    <property type="entry name" value="MITOCHONDRIAL-PROCESSING PEPTIDASE SUBUNIT ALPHA"/>
    <property type="match status" value="1"/>
</dbReference>
<evidence type="ECO:0000259" key="3">
    <source>
        <dbReference type="Pfam" id="PF05193"/>
    </source>
</evidence>
<dbReference type="InterPro" id="IPR050361">
    <property type="entry name" value="MPP/UQCRC_Complex"/>
</dbReference>
<dbReference type="PANTHER" id="PTHR11851">
    <property type="entry name" value="METALLOPROTEASE"/>
    <property type="match status" value="1"/>
</dbReference>
<evidence type="ECO:0000256" key="1">
    <source>
        <dbReference type="ARBA" id="ARBA00007261"/>
    </source>
</evidence>
<dbReference type="Proteomes" id="UP001500879">
    <property type="component" value="Unassembled WGS sequence"/>
</dbReference>
<comment type="caution">
    <text evidence="4">The sequence shown here is derived from an EMBL/GenBank/DDBJ whole genome shotgun (WGS) entry which is preliminary data.</text>
</comment>
<dbReference type="Pfam" id="PF05193">
    <property type="entry name" value="Peptidase_M16_C"/>
    <property type="match status" value="1"/>
</dbReference>
<dbReference type="InterPro" id="IPR007863">
    <property type="entry name" value="Peptidase_M16_C"/>
</dbReference>
<protein>
    <submittedName>
        <fullName evidence="4">Pitrilysin family protein</fullName>
    </submittedName>
</protein>
<proteinExistence type="inferred from homology"/>
<dbReference type="InterPro" id="IPR011249">
    <property type="entry name" value="Metalloenz_LuxS/M16"/>
</dbReference>
<evidence type="ECO:0000313" key="5">
    <source>
        <dbReference type="Proteomes" id="UP001500879"/>
    </source>
</evidence>
<gene>
    <name evidence="4" type="ORF">GCM10010357_03240</name>
</gene>